<evidence type="ECO:0000313" key="2">
    <source>
        <dbReference type="Proteomes" id="UP000176864"/>
    </source>
</evidence>
<dbReference type="EMBL" id="MFEK01000001">
    <property type="protein sequence ID" value="OGE79558.1"/>
    <property type="molecule type" value="Genomic_DNA"/>
</dbReference>
<organism evidence="1 2">
    <name type="scientific">Candidatus Doudnabacteria bacterium RIFCSPHIGHO2_01_FULL_46_14</name>
    <dbReference type="NCBI Taxonomy" id="1817824"/>
    <lineage>
        <taxon>Bacteria</taxon>
        <taxon>Candidatus Doudnaibacteriota</taxon>
    </lineage>
</organism>
<name>A0A1F5NPL0_9BACT</name>
<evidence type="ECO:0000313" key="1">
    <source>
        <dbReference type="EMBL" id="OGE79558.1"/>
    </source>
</evidence>
<gene>
    <name evidence="1" type="ORF">A2751_00495</name>
</gene>
<dbReference type="Proteomes" id="UP000176864">
    <property type="component" value="Unassembled WGS sequence"/>
</dbReference>
<reference evidence="1 2" key="1">
    <citation type="journal article" date="2016" name="Nat. Commun.">
        <title>Thousands of microbial genomes shed light on interconnected biogeochemical processes in an aquifer system.</title>
        <authorList>
            <person name="Anantharaman K."/>
            <person name="Brown C.T."/>
            <person name="Hug L.A."/>
            <person name="Sharon I."/>
            <person name="Castelle C.J."/>
            <person name="Probst A.J."/>
            <person name="Thomas B.C."/>
            <person name="Singh A."/>
            <person name="Wilkins M.J."/>
            <person name="Karaoz U."/>
            <person name="Brodie E.L."/>
            <person name="Williams K.H."/>
            <person name="Hubbard S.S."/>
            <person name="Banfield J.F."/>
        </authorList>
    </citation>
    <scope>NUCLEOTIDE SEQUENCE [LARGE SCALE GENOMIC DNA]</scope>
</reference>
<protein>
    <submittedName>
        <fullName evidence="1">Uncharacterized protein</fullName>
    </submittedName>
</protein>
<comment type="caution">
    <text evidence="1">The sequence shown here is derived from an EMBL/GenBank/DDBJ whole genome shotgun (WGS) entry which is preliminary data.</text>
</comment>
<proteinExistence type="predicted"/>
<sequence length="104" mass="11826">MKTLKAFLKAVFELIFPGPPKVQVSVCVERAVINLEDGGTDLNSLKFWEDSANGFSANQWRRILAACNRGESEHPQFADRYYRIRIYAQQKLGQLAPPENVVRT</sequence>
<dbReference type="STRING" id="1817824.A2751_00495"/>
<accession>A0A1F5NPL0</accession>
<dbReference type="AlphaFoldDB" id="A0A1F5NPL0"/>